<dbReference type="CDD" id="cd07012">
    <property type="entry name" value="PBP2_Bug_TTT"/>
    <property type="match status" value="1"/>
</dbReference>
<dbReference type="PANTHER" id="PTHR42928:SF5">
    <property type="entry name" value="BLR1237 PROTEIN"/>
    <property type="match status" value="1"/>
</dbReference>
<organism evidence="2 3">
    <name type="scientific">Variovorax terrae</name>
    <dbReference type="NCBI Taxonomy" id="2923278"/>
    <lineage>
        <taxon>Bacteria</taxon>
        <taxon>Pseudomonadati</taxon>
        <taxon>Pseudomonadota</taxon>
        <taxon>Betaproteobacteria</taxon>
        <taxon>Burkholderiales</taxon>
        <taxon>Comamonadaceae</taxon>
        <taxon>Variovorax</taxon>
    </lineage>
</organism>
<protein>
    <submittedName>
        <fullName evidence="2">Tripartite tricarboxylate transporter substrate binding protein</fullName>
    </submittedName>
</protein>
<reference evidence="2" key="1">
    <citation type="submission" date="2022-03" db="EMBL/GenBank/DDBJ databases">
        <authorList>
            <person name="Woo C.Y."/>
        </authorList>
    </citation>
    <scope>NUCLEOTIDE SEQUENCE</scope>
    <source>
        <strain evidence="2">CYS-02</strain>
    </source>
</reference>
<dbReference type="RefSeq" id="WP_243307903.1">
    <property type="nucleotide sequence ID" value="NZ_JALGBI010000002.1"/>
</dbReference>
<dbReference type="PANTHER" id="PTHR42928">
    <property type="entry name" value="TRICARBOXYLATE-BINDING PROTEIN"/>
    <property type="match status" value="1"/>
</dbReference>
<dbReference type="InterPro" id="IPR005064">
    <property type="entry name" value="BUG"/>
</dbReference>
<dbReference type="EMBL" id="JALGBI010000002">
    <property type="protein sequence ID" value="MCJ0764922.1"/>
    <property type="molecule type" value="Genomic_DNA"/>
</dbReference>
<proteinExistence type="inferred from homology"/>
<evidence type="ECO:0000313" key="3">
    <source>
        <dbReference type="Proteomes" id="UP001139447"/>
    </source>
</evidence>
<gene>
    <name evidence="2" type="ORF">MMF98_17030</name>
</gene>
<keyword evidence="3" id="KW-1185">Reference proteome</keyword>
<dbReference type="Gene3D" id="3.40.190.150">
    <property type="entry name" value="Bordetella uptake gene, domain 1"/>
    <property type="match status" value="1"/>
</dbReference>
<dbReference type="PIRSF" id="PIRSF017082">
    <property type="entry name" value="YflP"/>
    <property type="match status" value="1"/>
</dbReference>
<dbReference type="SUPFAM" id="SSF53850">
    <property type="entry name" value="Periplasmic binding protein-like II"/>
    <property type="match status" value="1"/>
</dbReference>
<name>A0A9X1VWX0_9BURK</name>
<comment type="caution">
    <text evidence="2">The sequence shown here is derived from an EMBL/GenBank/DDBJ whole genome shotgun (WGS) entry which is preliminary data.</text>
</comment>
<dbReference type="Gene3D" id="3.40.190.10">
    <property type="entry name" value="Periplasmic binding protein-like II"/>
    <property type="match status" value="1"/>
</dbReference>
<dbReference type="AlphaFoldDB" id="A0A9X1VWX0"/>
<evidence type="ECO:0000256" key="1">
    <source>
        <dbReference type="ARBA" id="ARBA00006987"/>
    </source>
</evidence>
<dbReference type="InterPro" id="IPR042100">
    <property type="entry name" value="Bug_dom1"/>
</dbReference>
<dbReference type="Pfam" id="PF03401">
    <property type="entry name" value="TctC"/>
    <property type="match status" value="1"/>
</dbReference>
<accession>A0A9X1VWX0</accession>
<sequence>MHHTRRQLLCIGAGWAAAPTLGMAQDTISAYPSSPVRLVAPFPAGSVFDAVGRKLADSLSARMKGSVVIDNKTGAGGAIGASEVLRAPPNGYTLLLTVADPLVTTPATMRVSYNPRTDFTPIMKLVRSYPVLLIHSSYKSTNLREFVEEARAASAPLTYGSFGTGSFPQLVMESVASKAGVKLTNVPYRGTPPAMNDMLANQITLAFTSVGQAGPLIAQGKARALAIMGPSRSPVLPQIATFAESGFDNFFTRRDSWLGLLGPAKMPADLVEKIRGHARAVLQDPEMLKWLATLDMSVDSGTSAAQFRADMDTEVLAVTKFIRDELKVQPQELNELQR</sequence>
<evidence type="ECO:0000313" key="2">
    <source>
        <dbReference type="EMBL" id="MCJ0764922.1"/>
    </source>
</evidence>
<comment type="similarity">
    <text evidence="1">Belongs to the UPF0065 (bug) family.</text>
</comment>
<dbReference type="Proteomes" id="UP001139447">
    <property type="component" value="Unassembled WGS sequence"/>
</dbReference>